<dbReference type="PROSITE" id="PS51257">
    <property type="entry name" value="PROKAR_LIPOPROTEIN"/>
    <property type="match status" value="1"/>
</dbReference>
<evidence type="ECO:0000313" key="2">
    <source>
        <dbReference type="EMBL" id="GGD86087.1"/>
    </source>
</evidence>
<comment type="caution">
    <text evidence="2">The sequence shown here is derived from an EMBL/GenBank/DDBJ whole genome shotgun (WGS) entry which is preliminary data.</text>
</comment>
<reference evidence="2" key="2">
    <citation type="submission" date="2020-09" db="EMBL/GenBank/DDBJ databases">
        <authorList>
            <person name="Sun Q."/>
            <person name="Zhou Y."/>
        </authorList>
    </citation>
    <scope>NUCLEOTIDE SEQUENCE</scope>
    <source>
        <strain evidence="2">CGMCC 1.12924</strain>
    </source>
</reference>
<dbReference type="Pfam" id="PF11138">
    <property type="entry name" value="DUF2911"/>
    <property type="match status" value="1"/>
</dbReference>
<dbReference type="EMBL" id="BMGK01000003">
    <property type="protein sequence ID" value="GGD86087.1"/>
    <property type="molecule type" value="Genomic_DNA"/>
</dbReference>
<feature type="compositionally biased region" description="Basic and acidic residues" evidence="1">
    <location>
        <begin position="22"/>
        <end position="36"/>
    </location>
</feature>
<organism evidence="2 3">
    <name type="scientific">Planktosalinus lacus</name>
    <dbReference type="NCBI Taxonomy" id="1526573"/>
    <lineage>
        <taxon>Bacteria</taxon>
        <taxon>Pseudomonadati</taxon>
        <taxon>Bacteroidota</taxon>
        <taxon>Flavobacteriia</taxon>
        <taxon>Flavobacteriales</taxon>
        <taxon>Flavobacteriaceae</taxon>
        <taxon>Planktosalinus</taxon>
    </lineage>
</organism>
<dbReference type="RefSeq" id="WP_188439678.1">
    <property type="nucleotide sequence ID" value="NZ_BMGK01000003.1"/>
</dbReference>
<protein>
    <recommendedName>
        <fullName evidence="4">DUF2911 domain-containing protein</fullName>
    </recommendedName>
</protein>
<accession>A0A8J2Y8G5</accession>
<sequence>MKKIIALVLTVFIISCQSNKEKDEPVEEHNHSDVKTEVGASKSPQTSTMETIGGAHIHIDYSSPRVRNRIIFGGLLAYDEVWQAGAHMATWVETSKDLTISGQVLSKGKYGFFIIPSQGEWTVIFNKNWNQHGKDDYNESEDVVRFKVAPEFSDEIKEELEYKIQKTDNSKGIFSLEWEKVKISFPFVVNETNN</sequence>
<evidence type="ECO:0000256" key="1">
    <source>
        <dbReference type="SAM" id="MobiDB-lite"/>
    </source>
</evidence>
<dbReference type="Proteomes" id="UP000652231">
    <property type="component" value="Unassembled WGS sequence"/>
</dbReference>
<keyword evidence="3" id="KW-1185">Reference proteome</keyword>
<proteinExistence type="predicted"/>
<evidence type="ECO:0008006" key="4">
    <source>
        <dbReference type="Google" id="ProtNLM"/>
    </source>
</evidence>
<reference evidence="2" key="1">
    <citation type="journal article" date="2014" name="Int. J. Syst. Evol. Microbiol.">
        <title>Complete genome sequence of Corynebacterium casei LMG S-19264T (=DSM 44701T), isolated from a smear-ripened cheese.</title>
        <authorList>
            <consortium name="US DOE Joint Genome Institute (JGI-PGF)"/>
            <person name="Walter F."/>
            <person name="Albersmeier A."/>
            <person name="Kalinowski J."/>
            <person name="Ruckert C."/>
        </authorList>
    </citation>
    <scope>NUCLEOTIDE SEQUENCE</scope>
    <source>
        <strain evidence="2">CGMCC 1.12924</strain>
    </source>
</reference>
<gene>
    <name evidence="2" type="ORF">GCM10011312_07660</name>
</gene>
<name>A0A8J2Y8G5_9FLAO</name>
<dbReference type="AlphaFoldDB" id="A0A8J2Y8G5"/>
<dbReference type="InterPro" id="IPR021314">
    <property type="entry name" value="DUF2911"/>
</dbReference>
<feature type="region of interest" description="Disordered" evidence="1">
    <location>
        <begin position="22"/>
        <end position="47"/>
    </location>
</feature>
<evidence type="ECO:0000313" key="3">
    <source>
        <dbReference type="Proteomes" id="UP000652231"/>
    </source>
</evidence>